<dbReference type="SUPFAM" id="SSF52540">
    <property type="entry name" value="P-loop containing nucleoside triphosphate hydrolases"/>
    <property type="match status" value="1"/>
</dbReference>
<keyword evidence="3" id="KW-0808">Transferase</keyword>
<proteinExistence type="inferred from homology"/>
<protein>
    <recommendedName>
        <fullName evidence="2">non-specific protein-tyrosine kinase</fullName>
        <ecNumber evidence="2">2.7.10.2</ecNumber>
    </recommendedName>
</protein>
<dbReference type="CDD" id="cd05387">
    <property type="entry name" value="BY-kinase"/>
    <property type="match status" value="1"/>
</dbReference>
<organism evidence="10 11">
    <name type="scientific">Candidatus Limivivens intestinipullorum</name>
    <dbReference type="NCBI Taxonomy" id="2840858"/>
    <lineage>
        <taxon>Bacteria</taxon>
        <taxon>Bacillati</taxon>
        <taxon>Bacillota</taxon>
        <taxon>Clostridia</taxon>
        <taxon>Lachnospirales</taxon>
        <taxon>Lachnospiraceae</taxon>
        <taxon>Lachnospiraceae incertae sedis</taxon>
        <taxon>Candidatus Limivivens</taxon>
    </lineage>
</organism>
<dbReference type="NCBIfam" id="TIGR01007">
    <property type="entry name" value="eps_fam"/>
    <property type="match status" value="1"/>
</dbReference>
<comment type="caution">
    <text evidence="10">The sequence shown here is derived from an EMBL/GenBank/DDBJ whole genome shotgun (WGS) entry which is preliminary data.</text>
</comment>
<dbReference type="GO" id="GO:0005886">
    <property type="term" value="C:plasma membrane"/>
    <property type="evidence" value="ECO:0007669"/>
    <property type="project" value="TreeGrafter"/>
</dbReference>
<dbReference type="Pfam" id="PF13614">
    <property type="entry name" value="AAA_31"/>
    <property type="match status" value="1"/>
</dbReference>
<evidence type="ECO:0000256" key="8">
    <source>
        <dbReference type="ARBA" id="ARBA00051245"/>
    </source>
</evidence>
<keyword evidence="6" id="KW-0067">ATP-binding</keyword>
<evidence type="ECO:0000256" key="3">
    <source>
        <dbReference type="ARBA" id="ARBA00022679"/>
    </source>
</evidence>
<name>A0A9D1JK65_9FIRM</name>
<comment type="catalytic activity">
    <reaction evidence="8">
        <text>L-tyrosyl-[protein] + ATP = O-phospho-L-tyrosyl-[protein] + ADP + H(+)</text>
        <dbReference type="Rhea" id="RHEA:10596"/>
        <dbReference type="Rhea" id="RHEA-COMP:10136"/>
        <dbReference type="Rhea" id="RHEA-COMP:20101"/>
        <dbReference type="ChEBI" id="CHEBI:15378"/>
        <dbReference type="ChEBI" id="CHEBI:30616"/>
        <dbReference type="ChEBI" id="CHEBI:46858"/>
        <dbReference type="ChEBI" id="CHEBI:61978"/>
        <dbReference type="ChEBI" id="CHEBI:456216"/>
        <dbReference type="EC" id="2.7.10.2"/>
    </reaction>
</comment>
<evidence type="ECO:0000256" key="2">
    <source>
        <dbReference type="ARBA" id="ARBA00011903"/>
    </source>
</evidence>
<keyword evidence="7" id="KW-0829">Tyrosine-protein kinase</keyword>
<dbReference type="EC" id="2.7.10.2" evidence="2"/>
<evidence type="ECO:0000259" key="9">
    <source>
        <dbReference type="Pfam" id="PF13614"/>
    </source>
</evidence>
<reference evidence="10" key="1">
    <citation type="submission" date="2020-10" db="EMBL/GenBank/DDBJ databases">
        <authorList>
            <person name="Gilroy R."/>
        </authorList>
    </citation>
    <scope>NUCLEOTIDE SEQUENCE</scope>
    <source>
        <strain evidence="10">CHK190-19873</strain>
    </source>
</reference>
<gene>
    <name evidence="10" type="ORF">IAB44_09245</name>
</gene>
<dbReference type="PANTHER" id="PTHR32309:SF13">
    <property type="entry name" value="FERRIC ENTEROBACTIN TRANSPORT PROTEIN FEPE"/>
    <property type="match status" value="1"/>
</dbReference>
<sequence length="224" mass="25189">MRVTMSDPRKSDYLYEESIKTLRTNILFSGREIKTILFTSCYPNEGKSDIVFQLAREIGRMGKSVLILDADIRKSSYVRRYSVNQPVYGLSQYLSGQAERDQIYNQTNFENVDIIFAGPVAPNPSELLEDEAFEQLLAEAKRHYDYVLLDTPPMVSAIDGAVAAKKSDGAVLVVESGAVSYKVAQKVLGQLQKSGCRILGAVLNKVDVKKDKYYSAYSKYSKYY</sequence>
<dbReference type="GO" id="GO:0005524">
    <property type="term" value="F:ATP binding"/>
    <property type="evidence" value="ECO:0007669"/>
    <property type="project" value="UniProtKB-KW"/>
</dbReference>
<dbReference type="GO" id="GO:0004713">
    <property type="term" value="F:protein tyrosine kinase activity"/>
    <property type="evidence" value="ECO:0007669"/>
    <property type="project" value="TreeGrafter"/>
</dbReference>
<dbReference type="InterPro" id="IPR025669">
    <property type="entry name" value="AAA_dom"/>
</dbReference>
<evidence type="ECO:0000256" key="7">
    <source>
        <dbReference type="ARBA" id="ARBA00023137"/>
    </source>
</evidence>
<evidence type="ECO:0000256" key="5">
    <source>
        <dbReference type="ARBA" id="ARBA00022777"/>
    </source>
</evidence>
<evidence type="ECO:0000256" key="1">
    <source>
        <dbReference type="ARBA" id="ARBA00007316"/>
    </source>
</evidence>
<dbReference type="InterPro" id="IPR027417">
    <property type="entry name" value="P-loop_NTPase"/>
</dbReference>
<dbReference type="PANTHER" id="PTHR32309">
    <property type="entry name" value="TYROSINE-PROTEIN KINASE"/>
    <property type="match status" value="1"/>
</dbReference>
<dbReference type="AlphaFoldDB" id="A0A9D1JK65"/>
<evidence type="ECO:0000256" key="4">
    <source>
        <dbReference type="ARBA" id="ARBA00022741"/>
    </source>
</evidence>
<keyword evidence="5 10" id="KW-0418">Kinase</keyword>
<dbReference type="Gene3D" id="3.40.50.300">
    <property type="entry name" value="P-loop containing nucleotide triphosphate hydrolases"/>
    <property type="match status" value="1"/>
</dbReference>
<evidence type="ECO:0000313" key="10">
    <source>
        <dbReference type="EMBL" id="HIS31712.1"/>
    </source>
</evidence>
<dbReference type="Proteomes" id="UP000823935">
    <property type="component" value="Unassembled WGS sequence"/>
</dbReference>
<evidence type="ECO:0000256" key="6">
    <source>
        <dbReference type="ARBA" id="ARBA00022840"/>
    </source>
</evidence>
<dbReference type="EMBL" id="DVIQ01000052">
    <property type="protein sequence ID" value="HIS31712.1"/>
    <property type="molecule type" value="Genomic_DNA"/>
</dbReference>
<evidence type="ECO:0000313" key="11">
    <source>
        <dbReference type="Proteomes" id="UP000823935"/>
    </source>
</evidence>
<dbReference type="InterPro" id="IPR005702">
    <property type="entry name" value="Wzc-like_C"/>
</dbReference>
<dbReference type="InterPro" id="IPR050445">
    <property type="entry name" value="Bact_polysacc_biosynth/exp"/>
</dbReference>
<accession>A0A9D1JK65</accession>
<keyword evidence="4" id="KW-0547">Nucleotide-binding</keyword>
<comment type="similarity">
    <text evidence="1">Belongs to the CpsD/CapB family.</text>
</comment>
<feature type="domain" description="AAA" evidence="9">
    <location>
        <begin position="46"/>
        <end position="188"/>
    </location>
</feature>
<reference evidence="10" key="2">
    <citation type="journal article" date="2021" name="PeerJ">
        <title>Extensive microbial diversity within the chicken gut microbiome revealed by metagenomics and culture.</title>
        <authorList>
            <person name="Gilroy R."/>
            <person name="Ravi A."/>
            <person name="Getino M."/>
            <person name="Pursley I."/>
            <person name="Horton D.L."/>
            <person name="Alikhan N.F."/>
            <person name="Baker D."/>
            <person name="Gharbi K."/>
            <person name="Hall N."/>
            <person name="Watson M."/>
            <person name="Adriaenssens E.M."/>
            <person name="Foster-Nyarko E."/>
            <person name="Jarju S."/>
            <person name="Secka A."/>
            <person name="Antonio M."/>
            <person name="Oren A."/>
            <person name="Chaudhuri R.R."/>
            <person name="La Ragione R."/>
            <person name="Hildebrand F."/>
            <person name="Pallen M.J."/>
        </authorList>
    </citation>
    <scope>NUCLEOTIDE SEQUENCE</scope>
    <source>
        <strain evidence="10">CHK190-19873</strain>
    </source>
</reference>